<sequence>MNELRQSKNFAKRELRLTESKLFYNYSKFGNSNEIDIPFENIEGEKVTHKKSNNVIIFFSAIVYAVSIALFVGQMRNGTGEEFAWLFWAVIATIILAFYWLTRENFWKIKLSDSNYLYIHKNIPNKEVPEQFIENLMKARNQYLQENYSLIDENLDYKSQLSNFKWLKSIGAISKSEFDDKYAELKRTVKPEKSNIGFGN</sequence>
<dbReference type="EMBL" id="FNBA01000017">
    <property type="protein sequence ID" value="SDF25593.1"/>
    <property type="molecule type" value="Genomic_DNA"/>
</dbReference>
<feature type="transmembrane region" description="Helical" evidence="1">
    <location>
        <begin position="85"/>
        <end position="102"/>
    </location>
</feature>
<keyword evidence="3" id="KW-1185">Reference proteome</keyword>
<gene>
    <name evidence="2" type="ORF">SAMN05421855_1177</name>
</gene>
<dbReference type="Proteomes" id="UP000199321">
    <property type="component" value="Unassembled WGS sequence"/>
</dbReference>
<feature type="transmembrane region" description="Helical" evidence="1">
    <location>
        <begin position="55"/>
        <end position="73"/>
    </location>
</feature>
<dbReference type="RefSeq" id="WP_093145490.1">
    <property type="nucleotide sequence ID" value="NZ_FNBA01000017.1"/>
</dbReference>
<protein>
    <submittedName>
        <fullName evidence="2">Uncharacterized protein</fullName>
    </submittedName>
</protein>
<dbReference type="AlphaFoldDB" id="A0A1G7JL22"/>
<keyword evidence="1" id="KW-1133">Transmembrane helix</keyword>
<name>A0A1G7JL22_9FLAO</name>
<evidence type="ECO:0000313" key="2">
    <source>
        <dbReference type="EMBL" id="SDF25593.1"/>
    </source>
</evidence>
<keyword evidence="1" id="KW-0812">Transmembrane</keyword>
<keyword evidence="1" id="KW-0472">Membrane</keyword>
<evidence type="ECO:0000256" key="1">
    <source>
        <dbReference type="SAM" id="Phobius"/>
    </source>
</evidence>
<dbReference type="OrthoDB" id="1252436at2"/>
<evidence type="ECO:0000313" key="3">
    <source>
        <dbReference type="Proteomes" id="UP000199321"/>
    </source>
</evidence>
<proteinExistence type="predicted"/>
<organism evidence="2 3">
    <name type="scientific">Ulvibacter litoralis</name>
    <dbReference type="NCBI Taxonomy" id="227084"/>
    <lineage>
        <taxon>Bacteria</taxon>
        <taxon>Pseudomonadati</taxon>
        <taxon>Bacteroidota</taxon>
        <taxon>Flavobacteriia</taxon>
        <taxon>Flavobacteriales</taxon>
        <taxon>Flavobacteriaceae</taxon>
        <taxon>Ulvibacter</taxon>
    </lineage>
</organism>
<accession>A0A1G7JL22</accession>
<reference evidence="2 3" key="1">
    <citation type="submission" date="2016-10" db="EMBL/GenBank/DDBJ databases">
        <authorList>
            <person name="de Groot N.N."/>
        </authorList>
    </citation>
    <scope>NUCLEOTIDE SEQUENCE [LARGE SCALE GENOMIC DNA]</scope>
    <source>
        <strain evidence="2 3">DSM 16195</strain>
    </source>
</reference>